<dbReference type="InterPro" id="IPR006059">
    <property type="entry name" value="SBP"/>
</dbReference>
<proteinExistence type="predicted"/>
<evidence type="ECO:0000313" key="3">
    <source>
        <dbReference type="Proteomes" id="UP000619788"/>
    </source>
</evidence>
<dbReference type="PANTHER" id="PTHR30222">
    <property type="entry name" value="SPERMIDINE/PUTRESCINE-BINDING PERIPLASMIC PROTEIN"/>
    <property type="match status" value="1"/>
</dbReference>
<sequence>MSPTPSASIGASEGTLRVLTFVGHVEYGGMSHRANWVGPFEEATGCRVATLDRVTTSEEMAAKFAANAYDVVSPSPELAGLLTARGSVAPVDTSLIEGYGDIPERLRELPALRRGDRVYGIPYLWGINQVIGPRGGGDGPADLYAAGPSAIRNSPLSIADAALVLKRTEPALGIDDPFRLTPAQLDAAEKLLAAGDGPDRIYWSDPVEVIRAVAGGSARLAQAWPYHVDLFERAGRPVRAVEAAETTGWVDSWMLAADTASPNCAYKWLNWITSQEVQQRASAWTGLAPANPEGCTGHARPICDRHHLGDDKWLDRVFFAVRPSRDCGGQDGECTDYDDWANRWKKLVS</sequence>
<evidence type="ECO:0000313" key="2">
    <source>
        <dbReference type="EMBL" id="GIH96640.1"/>
    </source>
</evidence>
<accession>A0A8J3SQ36</accession>
<name>A0A8J3SQ36_9ACTN</name>
<dbReference type="PANTHER" id="PTHR30222:SF18">
    <property type="entry name" value="BIFUNCTIONAL POLYHYDROXYBUTYRATE SYNTHASE _ ABC TRANSPORTER PERIPLASMIC BINDING PROTEIN-RELATED"/>
    <property type="match status" value="1"/>
</dbReference>
<comment type="caution">
    <text evidence="2">The sequence shown here is derived from an EMBL/GenBank/DDBJ whole genome shotgun (WGS) entry which is preliminary data.</text>
</comment>
<dbReference type="EMBL" id="BOOJ01000069">
    <property type="protein sequence ID" value="GIH96640.1"/>
    <property type="molecule type" value="Genomic_DNA"/>
</dbReference>
<gene>
    <name evidence="2" type="ORF">Psi01_72700</name>
</gene>
<keyword evidence="3" id="KW-1185">Reference proteome</keyword>
<keyword evidence="1" id="KW-0732">Signal</keyword>
<reference evidence="2 3" key="1">
    <citation type="submission" date="2021-01" db="EMBL/GenBank/DDBJ databases">
        <title>Whole genome shotgun sequence of Planobispora siamensis NBRC 107568.</title>
        <authorList>
            <person name="Komaki H."/>
            <person name="Tamura T."/>
        </authorList>
    </citation>
    <scope>NUCLEOTIDE SEQUENCE [LARGE SCALE GENOMIC DNA]</scope>
    <source>
        <strain evidence="2 3">NBRC 107568</strain>
    </source>
</reference>
<dbReference type="SUPFAM" id="SSF53850">
    <property type="entry name" value="Periplasmic binding protein-like II"/>
    <property type="match status" value="1"/>
</dbReference>
<dbReference type="AlphaFoldDB" id="A0A8J3SQ36"/>
<dbReference type="Proteomes" id="UP000619788">
    <property type="component" value="Unassembled WGS sequence"/>
</dbReference>
<evidence type="ECO:0000256" key="1">
    <source>
        <dbReference type="ARBA" id="ARBA00022729"/>
    </source>
</evidence>
<protein>
    <submittedName>
        <fullName evidence="2">Spermidine/putrescine ABC transporter substrate-binding protein</fullName>
    </submittedName>
</protein>
<dbReference type="Gene3D" id="3.40.190.10">
    <property type="entry name" value="Periplasmic binding protein-like II"/>
    <property type="match status" value="3"/>
</dbReference>
<organism evidence="2 3">
    <name type="scientific">Planobispora siamensis</name>
    <dbReference type="NCBI Taxonomy" id="936338"/>
    <lineage>
        <taxon>Bacteria</taxon>
        <taxon>Bacillati</taxon>
        <taxon>Actinomycetota</taxon>
        <taxon>Actinomycetes</taxon>
        <taxon>Streptosporangiales</taxon>
        <taxon>Streptosporangiaceae</taxon>
        <taxon>Planobispora</taxon>
    </lineage>
</organism>
<dbReference type="Pfam" id="PF13416">
    <property type="entry name" value="SBP_bac_8"/>
    <property type="match status" value="1"/>
</dbReference>